<evidence type="ECO:0000313" key="4">
    <source>
        <dbReference type="Proteomes" id="UP000707138"/>
    </source>
</evidence>
<dbReference type="Pfam" id="PF11283">
    <property type="entry name" value="DUF3084"/>
    <property type="match status" value="1"/>
</dbReference>
<name>A0ABS2GGG5_9FIRM</name>
<evidence type="ECO:0000313" key="3">
    <source>
        <dbReference type="EMBL" id="MBM6912825.1"/>
    </source>
</evidence>
<dbReference type="Proteomes" id="UP000707138">
    <property type="component" value="Unassembled WGS sequence"/>
</dbReference>
<sequence length="390" mass="42245">MLVGLRIIIIVAIMGGIIAFIGDKLGTKIGKRRMSLFGLRPKHTSIIVTIVTGILIAAATLGILSIASQNVRTALFGMEQLKEEMRALNASVESKNKELEQSKKDIEAKTKELTTVKADIQATQAELDEARAARDAMSGQLVSVQDAYAQAEAKLANSQSEIKGLEEERKNLESHISDLQVTMKSLEEGITQMREGTVLFRVGEVLSGALVRPNLTEAESEAAIAHILNDTNGLILKRLGIDDDKTVIYVSRANVQEVAKQIAASKEPMTIRISAAANIIYGEAALAEIRAYPYAQIFHRGDVIYSSVVQGGNDAQYAVLSFLKAVNAEAKSKGVLPDPLSGDVGSLPGDELFETIRQLEDINGPVKLEAIAREDTYTDGPVQIELKIHR</sequence>
<dbReference type="RefSeq" id="WP_205087864.1">
    <property type="nucleotide sequence ID" value="NZ_CALXQD010000005.1"/>
</dbReference>
<feature type="transmembrane region" description="Helical" evidence="2">
    <location>
        <begin position="46"/>
        <end position="67"/>
    </location>
</feature>
<evidence type="ECO:0000256" key="1">
    <source>
        <dbReference type="SAM" id="Coils"/>
    </source>
</evidence>
<keyword evidence="1" id="KW-0175">Coiled coil</keyword>
<reference evidence="3 4" key="1">
    <citation type="journal article" date="2021" name="Sci. Rep.">
        <title>The distribution of antibiotic resistance genes in chicken gut microbiota commensals.</title>
        <authorList>
            <person name="Juricova H."/>
            <person name="Matiasovicova J."/>
            <person name="Kubasova T."/>
            <person name="Cejkova D."/>
            <person name="Rychlik I."/>
        </authorList>
    </citation>
    <scope>NUCLEOTIDE SEQUENCE [LARGE SCALE GENOMIC DNA]</scope>
    <source>
        <strain evidence="3 4">An537</strain>
    </source>
</reference>
<feature type="transmembrane region" description="Helical" evidence="2">
    <location>
        <begin position="6"/>
        <end position="25"/>
    </location>
</feature>
<dbReference type="SUPFAM" id="SSF57997">
    <property type="entry name" value="Tropomyosin"/>
    <property type="match status" value="1"/>
</dbReference>
<keyword evidence="2" id="KW-0812">Transmembrane</keyword>
<dbReference type="Gene3D" id="1.10.287.1490">
    <property type="match status" value="1"/>
</dbReference>
<accession>A0ABS2GGG5</accession>
<organism evidence="3 4">
    <name type="scientific">Veillonella magna</name>
    <dbReference type="NCBI Taxonomy" id="464322"/>
    <lineage>
        <taxon>Bacteria</taxon>
        <taxon>Bacillati</taxon>
        <taxon>Bacillota</taxon>
        <taxon>Negativicutes</taxon>
        <taxon>Veillonellales</taxon>
        <taxon>Veillonellaceae</taxon>
        <taxon>Veillonella</taxon>
    </lineage>
</organism>
<keyword evidence="2" id="KW-0472">Membrane</keyword>
<dbReference type="InterPro" id="IPR021435">
    <property type="entry name" value="DUF3084"/>
</dbReference>
<keyword evidence="4" id="KW-1185">Reference proteome</keyword>
<feature type="coiled-coil region" evidence="1">
    <location>
        <begin position="78"/>
        <end position="189"/>
    </location>
</feature>
<gene>
    <name evidence="3" type="ORF">H6A01_05755</name>
</gene>
<dbReference type="EMBL" id="JACJLA010000009">
    <property type="protein sequence ID" value="MBM6912825.1"/>
    <property type="molecule type" value="Genomic_DNA"/>
</dbReference>
<evidence type="ECO:0000256" key="2">
    <source>
        <dbReference type="SAM" id="Phobius"/>
    </source>
</evidence>
<proteinExistence type="predicted"/>
<protein>
    <submittedName>
        <fullName evidence="3">DUF3084 domain-containing protein</fullName>
    </submittedName>
</protein>
<comment type="caution">
    <text evidence="3">The sequence shown here is derived from an EMBL/GenBank/DDBJ whole genome shotgun (WGS) entry which is preliminary data.</text>
</comment>
<keyword evidence="2" id="KW-1133">Transmembrane helix</keyword>